<dbReference type="SUPFAM" id="SSF54534">
    <property type="entry name" value="FKBP-like"/>
    <property type="match status" value="1"/>
</dbReference>
<keyword evidence="7" id="KW-0251">Elongation factor</keyword>
<keyword evidence="8" id="KW-1185">Reference proteome</keyword>
<dbReference type="SUPFAM" id="SSF46557">
    <property type="entry name" value="GreA transcript cleavage protein, N-terminal domain"/>
    <property type="match status" value="1"/>
</dbReference>
<evidence type="ECO:0000313" key="8">
    <source>
        <dbReference type="Proteomes" id="UP000029443"/>
    </source>
</evidence>
<keyword evidence="7" id="KW-0648">Protein biosynthesis</keyword>
<comment type="function">
    <text evidence="4">Necessary for efficient RNA polymerase transcription elongation past template-encoded arresting sites. The arresting sites in DNA have the property of trapping a certain fraction of elongating RNA polymerases that pass through, resulting in locked ternary complexes. Cleavage of the nascent transcript by cleavage factors such as GreA or GreB allows the resumption of elongation from the new 3'terminus. GreB releases sequences of up to 9 nucleotides in length.</text>
</comment>
<keyword evidence="3 4" id="KW-0804">Transcription</keyword>
<evidence type="ECO:0000259" key="5">
    <source>
        <dbReference type="Pfam" id="PF01272"/>
    </source>
</evidence>
<dbReference type="PIRSF" id="PIRSF006092">
    <property type="entry name" value="GreA_GreB"/>
    <property type="match status" value="1"/>
</dbReference>
<dbReference type="Gene3D" id="1.10.287.180">
    <property type="entry name" value="Transcription elongation factor, GreA/GreB, N-terminal domain"/>
    <property type="match status" value="1"/>
</dbReference>
<dbReference type="GO" id="GO:0003746">
    <property type="term" value="F:translation elongation factor activity"/>
    <property type="evidence" value="ECO:0007669"/>
    <property type="project" value="UniProtKB-KW"/>
</dbReference>
<evidence type="ECO:0000259" key="6">
    <source>
        <dbReference type="Pfam" id="PF03449"/>
    </source>
</evidence>
<dbReference type="HAMAP" id="MF_00105">
    <property type="entry name" value="GreA_GreB"/>
    <property type="match status" value="1"/>
</dbReference>
<keyword evidence="1 4" id="KW-0805">Transcription regulation</keyword>
<comment type="caution">
    <text evidence="7">The sequence shown here is derived from an EMBL/GenBank/DDBJ whole genome shotgun (WGS) entry which is preliminary data.</text>
</comment>
<feature type="domain" description="Transcription elongation factor GreA/GreB N-terminal" evidence="6">
    <location>
        <begin position="14"/>
        <end position="83"/>
    </location>
</feature>
<dbReference type="InterPro" id="IPR006358">
    <property type="entry name" value="Tscrpt_elong_fac_GreB"/>
</dbReference>
<dbReference type="PROSITE" id="PS00829">
    <property type="entry name" value="GREAB_1"/>
    <property type="match status" value="1"/>
</dbReference>
<evidence type="ECO:0000313" key="7">
    <source>
        <dbReference type="EMBL" id="KGD60694.1"/>
    </source>
</evidence>
<evidence type="ECO:0000256" key="2">
    <source>
        <dbReference type="ARBA" id="ARBA00023125"/>
    </source>
</evidence>
<protein>
    <recommendedName>
        <fullName evidence="4">Transcription elongation factor GreB</fullName>
    </recommendedName>
    <alternativeName>
        <fullName evidence="4">Transcript cleavage factor GreB</fullName>
    </alternativeName>
</protein>
<proteinExistence type="inferred from homology"/>
<dbReference type="Pfam" id="PF01272">
    <property type="entry name" value="GreA_GreB"/>
    <property type="match status" value="1"/>
</dbReference>
<sequence length="170" mass="19772">MGRWRPKSIPASKYITAEGYKKLNDELQYLWKEKRPAVTQSVQEAAAQGDRSENAEYIYGKKQLREIDGRVRFLSKRLDDMTVVERLPEDQSKVFFGAWVELENEDGDTETYRLVGPDETDAKRHYISIDAPLARALLKKQVDDEVVVDTPAGERCLFISRIWYEQGERR</sequence>
<dbReference type="EMBL" id="ARXU01000008">
    <property type="protein sequence ID" value="KGD60694.1"/>
    <property type="molecule type" value="Genomic_DNA"/>
</dbReference>
<dbReference type="InterPro" id="IPR023459">
    <property type="entry name" value="Tscrpt_elong_fac_GreA/B_fam"/>
</dbReference>
<dbReference type="InterPro" id="IPR001437">
    <property type="entry name" value="Tscrpt_elong_fac_GreA/B_C"/>
</dbReference>
<dbReference type="Pfam" id="PF03449">
    <property type="entry name" value="GreA_GreB_N"/>
    <property type="match status" value="1"/>
</dbReference>
<dbReference type="InterPro" id="IPR028624">
    <property type="entry name" value="Tscrpt_elong_fac_GreA/B"/>
</dbReference>
<dbReference type="PANTHER" id="PTHR30437:SF6">
    <property type="entry name" value="TRANSCRIPTION ELONGATION FACTOR GREB"/>
    <property type="match status" value="1"/>
</dbReference>
<dbReference type="NCBIfam" id="NF002506">
    <property type="entry name" value="PRK01885.1"/>
    <property type="match status" value="1"/>
</dbReference>
<dbReference type="NCBIfam" id="TIGR01461">
    <property type="entry name" value="greB"/>
    <property type="match status" value="1"/>
</dbReference>
<dbReference type="Proteomes" id="UP000029443">
    <property type="component" value="Unassembled WGS sequence"/>
</dbReference>
<dbReference type="InterPro" id="IPR036805">
    <property type="entry name" value="Tscrpt_elong_fac_GreA/B_N_sf"/>
</dbReference>
<dbReference type="InterPro" id="IPR018151">
    <property type="entry name" value="TF_GreA/GreB_CS"/>
</dbReference>
<dbReference type="Gene3D" id="3.10.50.30">
    <property type="entry name" value="Transcription elongation factor, GreA/GreB, C-terminal domain"/>
    <property type="match status" value="1"/>
</dbReference>
<evidence type="ECO:0000256" key="1">
    <source>
        <dbReference type="ARBA" id="ARBA00023015"/>
    </source>
</evidence>
<gene>
    <name evidence="4" type="primary">greB</name>
    <name evidence="7" type="ORF">T9A_02171</name>
</gene>
<feature type="domain" description="Transcription elongation factor GreA/GreB C-terminal" evidence="5">
    <location>
        <begin position="91"/>
        <end position="164"/>
    </location>
</feature>
<dbReference type="InterPro" id="IPR036953">
    <property type="entry name" value="GreA/GreB_C_sf"/>
</dbReference>
<evidence type="ECO:0000256" key="3">
    <source>
        <dbReference type="ARBA" id="ARBA00023163"/>
    </source>
</evidence>
<accession>A0ABR4WBV2</accession>
<dbReference type="InterPro" id="IPR022691">
    <property type="entry name" value="Tscrpt_elong_fac_GreA/B_N"/>
</dbReference>
<dbReference type="HAMAP" id="MF_00930">
    <property type="entry name" value="GreB"/>
    <property type="match status" value="1"/>
</dbReference>
<keyword evidence="2 4" id="KW-0238">DNA-binding</keyword>
<comment type="similarity">
    <text evidence="4">Belongs to the GreA/GreB family. GreB subfamily.</text>
</comment>
<reference evidence="7 8" key="1">
    <citation type="submission" date="2012-09" db="EMBL/GenBank/DDBJ databases">
        <title>Genome Sequence of alkane-degrading Bacterium Alcanivorax jadensis T9.</title>
        <authorList>
            <person name="Lai Q."/>
            <person name="Shao Z."/>
        </authorList>
    </citation>
    <scope>NUCLEOTIDE SEQUENCE [LARGE SCALE GENOMIC DNA]</scope>
    <source>
        <strain evidence="7 8">T9</strain>
    </source>
</reference>
<dbReference type="PANTHER" id="PTHR30437">
    <property type="entry name" value="TRANSCRIPTION ELONGATION FACTOR GREA"/>
    <property type="match status" value="1"/>
</dbReference>
<evidence type="ECO:0000256" key="4">
    <source>
        <dbReference type="HAMAP-Rule" id="MF_00930"/>
    </source>
</evidence>
<name>A0ABR4WBV2_9GAMM</name>
<organism evidence="7 8">
    <name type="scientific">Alcanivorax jadensis T9</name>
    <dbReference type="NCBI Taxonomy" id="1177181"/>
    <lineage>
        <taxon>Bacteria</taxon>
        <taxon>Pseudomonadati</taxon>
        <taxon>Pseudomonadota</taxon>
        <taxon>Gammaproteobacteria</taxon>
        <taxon>Oceanospirillales</taxon>
        <taxon>Alcanivoracaceae</taxon>
        <taxon>Alcanivorax</taxon>
    </lineage>
</organism>
<dbReference type="RefSeq" id="WP_052042841.1">
    <property type="nucleotide sequence ID" value="NZ_ARXU01000008.1"/>
</dbReference>